<organism evidence="1 2">
    <name type="scientific">Roseibium sediminicola</name>
    <dbReference type="NCBI Taxonomy" id="2933272"/>
    <lineage>
        <taxon>Bacteria</taxon>
        <taxon>Pseudomonadati</taxon>
        <taxon>Pseudomonadota</taxon>
        <taxon>Alphaproteobacteria</taxon>
        <taxon>Hyphomicrobiales</taxon>
        <taxon>Stappiaceae</taxon>
        <taxon>Roseibium</taxon>
    </lineage>
</organism>
<evidence type="ECO:0000313" key="1">
    <source>
        <dbReference type="EMBL" id="MCK7612708.1"/>
    </source>
</evidence>
<keyword evidence="2" id="KW-1185">Reference proteome</keyword>
<dbReference type="EMBL" id="JALNMJ010000006">
    <property type="protein sequence ID" value="MCK7612708.1"/>
    <property type="molecule type" value="Genomic_DNA"/>
</dbReference>
<proteinExistence type="predicted"/>
<reference evidence="1" key="1">
    <citation type="submission" date="2022-04" db="EMBL/GenBank/DDBJ databases">
        <title>Roseibium sp. CAU 1639 isolated from mud.</title>
        <authorList>
            <person name="Kim W."/>
        </authorList>
    </citation>
    <scope>NUCLEOTIDE SEQUENCE</scope>
    <source>
        <strain evidence="1">CAU 1639</strain>
    </source>
</reference>
<protein>
    <submittedName>
        <fullName evidence="1">Uncharacterized protein</fullName>
    </submittedName>
</protein>
<comment type="caution">
    <text evidence="1">The sequence shown here is derived from an EMBL/GenBank/DDBJ whole genome shotgun (WGS) entry which is preliminary data.</text>
</comment>
<gene>
    <name evidence="1" type="ORF">M0H32_11095</name>
</gene>
<name>A0ABT0GTE8_9HYPH</name>
<sequence>MALDGRQRPARINQRPARCAFRTKTVRPGCAISAPGLFAPHIPATASAGLQALFGRKPPPRTISLSNYDDEQNQKDLNRQKVIPAALPVSLKDAIVKGNKQQSF</sequence>
<evidence type="ECO:0000313" key="2">
    <source>
        <dbReference type="Proteomes" id="UP001431221"/>
    </source>
</evidence>
<dbReference type="Proteomes" id="UP001431221">
    <property type="component" value="Unassembled WGS sequence"/>
</dbReference>
<accession>A0ABT0GTE8</accession>
<dbReference type="RefSeq" id="WP_248153874.1">
    <property type="nucleotide sequence ID" value="NZ_JALNMJ010000006.1"/>
</dbReference>